<dbReference type="InParanoid" id="A0A7M7SXA7"/>
<dbReference type="InterPro" id="IPR039691">
    <property type="entry name" value="ZC3H7A/B"/>
</dbReference>
<evidence type="ECO:0000313" key="4">
    <source>
        <dbReference type="Proteomes" id="UP000007110"/>
    </source>
</evidence>
<dbReference type="PANTHER" id="PTHR14928:SF14">
    <property type="entry name" value="ACETAZOLAMIDE CONFERRING RESISTANCE PROTEIN ZAM"/>
    <property type="match status" value="1"/>
</dbReference>
<reference evidence="4" key="1">
    <citation type="submission" date="2015-02" db="EMBL/GenBank/DDBJ databases">
        <title>Genome sequencing for Strongylocentrotus purpuratus.</title>
        <authorList>
            <person name="Murali S."/>
            <person name="Liu Y."/>
            <person name="Vee V."/>
            <person name="English A."/>
            <person name="Wang M."/>
            <person name="Skinner E."/>
            <person name="Han Y."/>
            <person name="Muzny D.M."/>
            <person name="Worley K.C."/>
            <person name="Gibbs R.A."/>
        </authorList>
    </citation>
    <scope>NUCLEOTIDE SEQUENCE</scope>
</reference>
<dbReference type="Pfam" id="PF13086">
    <property type="entry name" value="AAA_11"/>
    <property type="match status" value="1"/>
</dbReference>
<dbReference type="Pfam" id="PF13087">
    <property type="entry name" value="AAA_12"/>
    <property type="match status" value="1"/>
</dbReference>
<dbReference type="InterPro" id="IPR041677">
    <property type="entry name" value="DNA2/NAM7_AAA_11"/>
</dbReference>
<dbReference type="RefSeq" id="XP_030838153.1">
    <property type="nucleotide sequence ID" value="XM_030982293.1"/>
</dbReference>
<evidence type="ECO:0000259" key="2">
    <source>
        <dbReference type="Pfam" id="PF13087"/>
    </source>
</evidence>
<accession>A0A7M7SXA7</accession>
<dbReference type="GeneID" id="105446630"/>
<dbReference type="GO" id="GO:0035198">
    <property type="term" value="F:miRNA binding"/>
    <property type="evidence" value="ECO:0007669"/>
    <property type="project" value="InterPro"/>
</dbReference>
<organism evidence="3 4">
    <name type="scientific">Strongylocentrotus purpuratus</name>
    <name type="common">Purple sea urchin</name>
    <dbReference type="NCBI Taxonomy" id="7668"/>
    <lineage>
        <taxon>Eukaryota</taxon>
        <taxon>Metazoa</taxon>
        <taxon>Echinodermata</taxon>
        <taxon>Eleutherozoa</taxon>
        <taxon>Echinozoa</taxon>
        <taxon>Echinoidea</taxon>
        <taxon>Euechinoidea</taxon>
        <taxon>Echinacea</taxon>
        <taxon>Camarodonta</taxon>
        <taxon>Echinidea</taxon>
        <taxon>Strongylocentrotidae</taxon>
        <taxon>Strongylocentrotus</taxon>
    </lineage>
</organism>
<protein>
    <recommendedName>
        <fullName evidence="5">DNA2/NAM7 helicase-like C-terminal domain-containing protein</fullName>
    </recommendedName>
</protein>
<dbReference type="Proteomes" id="UP000007110">
    <property type="component" value="Unassembled WGS sequence"/>
</dbReference>
<dbReference type="AlphaFoldDB" id="A0A7M7SXA7"/>
<evidence type="ECO:0000259" key="1">
    <source>
        <dbReference type="Pfam" id="PF13086"/>
    </source>
</evidence>
<dbReference type="OrthoDB" id="2285229at2759"/>
<dbReference type="InterPro" id="IPR027417">
    <property type="entry name" value="P-loop_NTPase"/>
</dbReference>
<proteinExistence type="predicted"/>
<dbReference type="Gene3D" id="3.40.50.300">
    <property type="entry name" value="P-loop containing nucleotide triphosphate hydrolases"/>
    <property type="match status" value="2"/>
</dbReference>
<feature type="domain" description="DNA2/NAM7 helicase helicase" evidence="1">
    <location>
        <begin position="54"/>
        <end position="95"/>
    </location>
</feature>
<dbReference type="CDD" id="cd18808">
    <property type="entry name" value="SF1_C_Upf1"/>
    <property type="match status" value="1"/>
</dbReference>
<sequence length="312" mass="35061">MSEGLSDIALHRLIRKHGKPYAKLLAAYEEKFRTDPGTILPTEIRLYKSKIFEATVIIDEAGMCTEPETLIPLVSVQPEQVVLIGDHQQLRPIITEPIAKQLGMDISLLEKYKEKAEMLTTQHRMHHRICEFPSSAFYNGKLRTAESVMRRGPDPIYSIWPNNGETPTVFCHVDGREDRLSVKSGEGNEGSKSNGAEIGYVIRIVQGMISKGVSPEKIIVLSQYNLQCAQIAERLKKNSSLRKIKVSTVVKSQGSEADYVIFSTVRSKPRNEIDEKPSKGWQKRHLGLINDENQMNVALTRAKRGLIIVGKL</sequence>
<dbReference type="EnsemblMetazoa" id="XM_030982293">
    <property type="protein sequence ID" value="XP_030838153"/>
    <property type="gene ID" value="LOC105446630"/>
</dbReference>
<dbReference type="KEGG" id="spu:105446630"/>
<dbReference type="InterPro" id="IPR047187">
    <property type="entry name" value="SF1_C_Upf1"/>
</dbReference>
<evidence type="ECO:0000313" key="3">
    <source>
        <dbReference type="EnsemblMetazoa" id="XP_030838153"/>
    </source>
</evidence>
<dbReference type="SUPFAM" id="SSF52540">
    <property type="entry name" value="P-loop containing nucleoside triphosphate hydrolases"/>
    <property type="match status" value="1"/>
</dbReference>
<dbReference type="GO" id="GO:0043139">
    <property type="term" value="F:5'-3' DNA helicase activity"/>
    <property type="evidence" value="ECO:0000318"/>
    <property type="project" value="GO_Central"/>
</dbReference>
<dbReference type="OMA" id="HESICHF"/>
<feature type="domain" description="DNA2/NAM7 helicase-like C-terminal" evidence="2">
    <location>
        <begin position="108"/>
        <end position="311"/>
    </location>
</feature>
<evidence type="ECO:0008006" key="5">
    <source>
        <dbReference type="Google" id="ProtNLM"/>
    </source>
</evidence>
<dbReference type="InterPro" id="IPR041679">
    <property type="entry name" value="DNA2/NAM7-like_C"/>
</dbReference>
<reference evidence="3" key="2">
    <citation type="submission" date="2021-01" db="UniProtKB">
        <authorList>
            <consortium name="EnsemblMetazoa"/>
        </authorList>
    </citation>
    <scope>IDENTIFICATION</scope>
</reference>
<name>A0A7M7SXA7_STRPU</name>
<keyword evidence="4" id="KW-1185">Reference proteome</keyword>
<dbReference type="PANTHER" id="PTHR14928">
    <property type="entry name" value="MICRO-RNA BINDING ZINC FINGER CCCH DOMAIN-CONTAINING PROTEIN 7"/>
    <property type="match status" value="1"/>
</dbReference>